<evidence type="ECO:0000256" key="3">
    <source>
        <dbReference type="ARBA" id="ARBA00022989"/>
    </source>
</evidence>
<feature type="transmembrane region" description="Helical" evidence="6">
    <location>
        <begin position="202"/>
        <end position="222"/>
    </location>
</feature>
<dbReference type="EMBL" id="CAXITT010000378">
    <property type="protein sequence ID" value="CAL1540359.1"/>
    <property type="molecule type" value="Genomic_DNA"/>
</dbReference>
<feature type="compositionally biased region" description="Basic and acidic residues" evidence="5">
    <location>
        <begin position="1"/>
        <end position="12"/>
    </location>
</feature>
<dbReference type="GO" id="GO:0022857">
    <property type="term" value="F:transmembrane transporter activity"/>
    <property type="evidence" value="ECO:0007669"/>
    <property type="project" value="InterPro"/>
</dbReference>
<dbReference type="GO" id="GO:0006820">
    <property type="term" value="P:monoatomic anion transport"/>
    <property type="evidence" value="ECO:0007669"/>
    <property type="project" value="TreeGrafter"/>
</dbReference>
<dbReference type="PANTHER" id="PTHR11662">
    <property type="entry name" value="SOLUTE CARRIER FAMILY 17"/>
    <property type="match status" value="1"/>
</dbReference>
<evidence type="ECO:0000259" key="7">
    <source>
        <dbReference type="PROSITE" id="PS50850"/>
    </source>
</evidence>
<dbReference type="InterPro" id="IPR011701">
    <property type="entry name" value="MFS"/>
</dbReference>
<keyword evidence="9" id="KW-1185">Reference proteome</keyword>
<feature type="domain" description="Major facilitator superfamily (MFS) profile" evidence="7">
    <location>
        <begin position="56"/>
        <end position="389"/>
    </location>
</feature>
<feature type="compositionally biased region" description="Polar residues" evidence="5">
    <location>
        <begin position="13"/>
        <end position="36"/>
    </location>
</feature>
<evidence type="ECO:0000313" key="9">
    <source>
        <dbReference type="Proteomes" id="UP001497497"/>
    </source>
</evidence>
<organism evidence="8 9">
    <name type="scientific">Lymnaea stagnalis</name>
    <name type="common">Great pond snail</name>
    <name type="synonym">Helix stagnalis</name>
    <dbReference type="NCBI Taxonomy" id="6523"/>
    <lineage>
        <taxon>Eukaryota</taxon>
        <taxon>Metazoa</taxon>
        <taxon>Spiralia</taxon>
        <taxon>Lophotrochozoa</taxon>
        <taxon>Mollusca</taxon>
        <taxon>Gastropoda</taxon>
        <taxon>Heterobranchia</taxon>
        <taxon>Euthyneura</taxon>
        <taxon>Panpulmonata</taxon>
        <taxon>Hygrophila</taxon>
        <taxon>Lymnaeoidea</taxon>
        <taxon>Lymnaeidae</taxon>
        <taxon>Lymnaea</taxon>
    </lineage>
</organism>
<comment type="caution">
    <text evidence="8">The sequence shown here is derived from an EMBL/GenBank/DDBJ whole genome shotgun (WGS) entry which is preliminary data.</text>
</comment>
<dbReference type="PROSITE" id="PS50850">
    <property type="entry name" value="MFS"/>
    <property type="match status" value="1"/>
</dbReference>
<keyword evidence="4 6" id="KW-0472">Membrane</keyword>
<protein>
    <recommendedName>
        <fullName evidence="7">Major facilitator superfamily (MFS) profile domain-containing protein</fullName>
    </recommendedName>
</protein>
<feature type="transmembrane region" description="Helical" evidence="6">
    <location>
        <begin position="265"/>
        <end position="285"/>
    </location>
</feature>
<dbReference type="InterPro" id="IPR050382">
    <property type="entry name" value="MFS_Na/Anion_cotransporter"/>
</dbReference>
<dbReference type="Gene3D" id="1.20.1250.20">
    <property type="entry name" value="MFS general substrate transporter like domains"/>
    <property type="match status" value="1"/>
</dbReference>
<dbReference type="InterPro" id="IPR036259">
    <property type="entry name" value="MFS_trans_sf"/>
</dbReference>
<accession>A0AAV2I160</accession>
<evidence type="ECO:0000313" key="8">
    <source>
        <dbReference type="EMBL" id="CAL1540359.1"/>
    </source>
</evidence>
<sequence>MDNKSYVSDERLSSNGTHGHTKSYGTTPDGSQSASKENGETLDREKAPLLCSSRLALSIISCLGFINVYALRVNMSVAMVCMINQTALAELRDIQGRDVFNVSKIPLRPSTCRGEGIVVNASSSDPSHKEDGEFAWPKEIQGLVLGSFFWGYLTTQVMGGWLSQRFGGKHVFGWFMFVCAVVTLLMPVAARLHYVALIVTRIIAGICQGVVWPAMAVLWATWAPPLERGMLCSLCYAGAQIGNVLTFPIAAALCENGFDGGWPSVFYVLGALGVVWFVAWMYVVYDSPELHPRTSDREKKYITQSLQGNMTTSMERKVKTPWLKIFLSMKVWAIVVTHTCANWGTYTFLTNMPTYLREVLYFPVQAVRPVKPVAAWVHFRCLEIKLTFT</sequence>
<dbReference type="AlphaFoldDB" id="A0AAV2I160"/>
<feature type="region of interest" description="Disordered" evidence="5">
    <location>
        <begin position="1"/>
        <end position="41"/>
    </location>
</feature>
<dbReference type="FunFam" id="1.20.1250.20:FF:000532">
    <property type="entry name" value="SLC (SoLute Carrier) homolog"/>
    <property type="match status" value="1"/>
</dbReference>
<keyword evidence="3 6" id="KW-1133">Transmembrane helix</keyword>
<evidence type="ECO:0000256" key="6">
    <source>
        <dbReference type="SAM" id="Phobius"/>
    </source>
</evidence>
<reference evidence="8 9" key="1">
    <citation type="submission" date="2024-04" db="EMBL/GenBank/DDBJ databases">
        <authorList>
            <consortium name="Genoscope - CEA"/>
            <person name="William W."/>
        </authorList>
    </citation>
    <scope>NUCLEOTIDE SEQUENCE [LARGE SCALE GENOMIC DNA]</scope>
</reference>
<dbReference type="SUPFAM" id="SSF103473">
    <property type="entry name" value="MFS general substrate transporter"/>
    <property type="match status" value="1"/>
</dbReference>
<name>A0AAV2I160_LYMST</name>
<dbReference type="GO" id="GO:0016020">
    <property type="term" value="C:membrane"/>
    <property type="evidence" value="ECO:0007669"/>
    <property type="project" value="UniProtKB-SubCell"/>
</dbReference>
<evidence type="ECO:0000256" key="5">
    <source>
        <dbReference type="SAM" id="MobiDB-lite"/>
    </source>
</evidence>
<feature type="transmembrane region" description="Helical" evidence="6">
    <location>
        <begin position="171"/>
        <end position="190"/>
    </location>
</feature>
<gene>
    <name evidence="8" type="ORF">GSLYS_00014008001</name>
</gene>
<feature type="transmembrane region" description="Helical" evidence="6">
    <location>
        <begin position="55"/>
        <end position="73"/>
    </location>
</feature>
<dbReference type="Pfam" id="PF07690">
    <property type="entry name" value="MFS_1"/>
    <property type="match status" value="1"/>
</dbReference>
<comment type="subcellular location">
    <subcellularLocation>
        <location evidence="1">Membrane</location>
        <topology evidence="1">Multi-pass membrane protein</topology>
    </subcellularLocation>
</comment>
<dbReference type="InterPro" id="IPR020846">
    <property type="entry name" value="MFS_dom"/>
</dbReference>
<evidence type="ECO:0000256" key="1">
    <source>
        <dbReference type="ARBA" id="ARBA00004141"/>
    </source>
</evidence>
<evidence type="ECO:0000256" key="4">
    <source>
        <dbReference type="ARBA" id="ARBA00023136"/>
    </source>
</evidence>
<dbReference type="Proteomes" id="UP001497497">
    <property type="component" value="Unassembled WGS sequence"/>
</dbReference>
<evidence type="ECO:0000256" key="2">
    <source>
        <dbReference type="ARBA" id="ARBA00022692"/>
    </source>
</evidence>
<dbReference type="PANTHER" id="PTHR11662:SF399">
    <property type="entry name" value="FI19708P1-RELATED"/>
    <property type="match status" value="1"/>
</dbReference>
<proteinExistence type="predicted"/>
<feature type="transmembrane region" description="Helical" evidence="6">
    <location>
        <begin position="234"/>
        <end position="253"/>
    </location>
</feature>
<keyword evidence="2 6" id="KW-0812">Transmembrane</keyword>